<dbReference type="InterPro" id="IPR014710">
    <property type="entry name" value="RmlC-like_jellyroll"/>
</dbReference>
<dbReference type="EMBL" id="NVWI01000006">
    <property type="protein sequence ID" value="PCJ41217.1"/>
    <property type="molecule type" value="Genomic_DNA"/>
</dbReference>
<comment type="caution">
    <text evidence="2">The sequence shown here is derived from an EMBL/GenBank/DDBJ whole genome shotgun (WGS) entry which is preliminary data.</text>
</comment>
<dbReference type="SUPFAM" id="SSF51182">
    <property type="entry name" value="RmlC-like cupins"/>
    <property type="match status" value="1"/>
</dbReference>
<name>A0A2A5CBL0_9GAMM</name>
<dbReference type="InterPro" id="IPR011051">
    <property type="entry name" value="RmlC_Cupin_sf"/>
</dbReference>
<proteinExistence type="predicted"/>
<keyword evidence="1" id="KW-0732">Signal</keyword>
<organism evidence="2 3">
    <name type="scientific">SAR86 cluster bacterium</name>
    <dbReference type="NCBI Taxonomy" id="2030880"/>
    <lineage>
        <taxon>Bacteria</taxon>
        <taxon>Pseudomonadati</taxon>
        <taxon>Pseudomonadota</taxon>
        <taxon>Gammaproteobacteria</taxon>
        <taxon>SAR86 cluster</taxon>
    </lineage>
</organism>
<reference evidence="3" key="1">
    <citation type="submission" date="2017-08" db="EMBL/GenBank/DDBJ databases">
        <title>A dynamic microbial community with high functional redundancy inhabits the cold, oxic subseafloor aquifer.</title>
        <authorList>
            <person name="Tully B.J."/>
            <person name="Wheat C.G."/>
            <person name="Glazer B.T."/>
            <person name="Huber J.A."/>
        </authorList>
    </citation>
    <scope>NUCLEOTIDE SEQUENCE [LARGE SCALE GENOMIC DNA]</scope>
</reference>
<evidence type="ECO:0000313" key="2">
    <source>
        <dbReference type="EMBL" id="PCJ41217.1"/>
    </source>
</evidence>
<evidence type="ECO:0000256" key="1">
    <source>
        <dbReference type="SAM" id="SignalP"/>
    </source>
</evidence>
<accession>A0A2A5CBL0</accession>
<sequence>MIKVHSSFRLFSFLVFVSFGSIAAEVDQSFVEQVNDIELIDTSAMETEQGFVILKADDLEWDEDGADIQQKVIYGDPTKAGLYILRARFSAGVTSVPHFHSTDRFVTVIEGTWYAGTDASHDIDKTTELSVGGFMIHPAGAVHFDGSRDGPVIVEIRGMGPVITEAVAVTR</sequence>
<dbReference type="Proteomes" id="UP000228987">
    <property type="component" value="Unassembled WGS sequence"/>
</dbReference>
<gene>
    <name evidence="2" type="ORF">COA71_09270</name>
</gene>
<feature type="signal peptide" evidence="1">
    <location>
        <begin position="1"/>
        <end position="23"/>
    </location>
</feature>
<dbReference type="CDD" id="cd06989">
    <property type="entry name" value="cupin_DRT102"/>
    <property type="match status" value="1"/>
</dbReference>
<dbReference type="Gene3D" id="2.60.120.10">
    <property type="entry name" value="Jelly Rolls"/>
    <property type="match status" value="1"/>
</dbReference>
<dbReference type="AlphaFoldDB" id="A0A2A5CBL0"/>
<evidence type="ECO:0000313" key="3">
    <source>
        <dbReference type="Proteomes" id="UP000228987"/>
    </source>
</evidence>
<feature type="chain" id="PRO_5013173129" evidence="1">
    <location>
        <begin position="24"/>
        <end position="171"/>
    </location>
</feature>
<protein>
    <submittedName>
        <fullName evidence="2">Uncharacterized protein</fullName>
    </submittedName>
</protein>